<dbReference type="Pfam" id="PF13692">
    <property type="entry name" value="Glyco_trans_1_4"/>
    <property type="match status" value="1"/>
</dbReference>
<dbReference type="RefSeq" id="WP_264226223.1">
    <property type="nucleotide sequence ID" value="NZ_CP107716.1"/>
</dbReference>
<dbReference type="SUPFAM" id="SSF53756">
    <property type="entry name" value="UDP-Glycosyltransferase/glycogen phosphorylase"/>
    <property type="match status" value="1"/>
</dbReference>
<dbReference type="PANTHER" id="PTHR12526">
    <property type="entry name" value="GLYCOSYLTRANSFERASE"/>
    <property type="match status" value="1"/>
</dbReference>
<gene>
    <name evidence="2" type="ORF">OF122_02100</name>
</gene>
<name>A0ABY6ITT8_9HYPH</name>
<reference evidence="2" key="1">
    <citation type="submission" date="2022-10" db="EMBL/GenBank/DDBJ databases">
        <title>YIM 151497 complete genome.</title>
        <authorList>
            <person name="Chen X."/>
        </authorList>
    </citation>
    <scope>NUCLEOTIDE SEQUENCE</scope>
    <source>
        <strain evidence="2">YIM 151497</strain>
    </source>
</reference>
<feature type="domain" description="Glycosyltransferase subfamily 4-like N-terminal" evidence="1">
    <location>
        <begin position="22"/>
        <end position="179"/>
    </location>
</feature>
<dbReference type="PANTHER" id="PTHR12526:SF638">
    <property type="entry name" value="SPORE COAT PROTEIN SA"/>
    <property type="match status" value="1"/>
</dbReference>
<dbReference type="Pfam" id="PF13579">
    <property type="entry name" value="Glyco_trans_4_4"/>
    <property type="match status" value="1"/>
</dbReference>
<sequence length="373" mass="40775">MTKSFLLIGNAAAPIVNFRAPLIRAIVEKGYRVSALAPDYDDQRRVEVRALGATPVDYRLSRTGLNPLTDIKALVSLYSELRAIRPNAVLAFGIKPAIYGPVAARLSGIPARFALITGLGYAFTDSGQKGLKRQLIGSAARILYKIGLQSADRVFMQNPDDADDFVCLGIVPRNKVLTVNGTGVELDTWPAMPPVMESITFLLAARMLRDKGIFEFVEAARKVRSRRPDARFVLVGDVDKNPESIGKAQLDAWVQSGIVEWPGHVDMRLWLTQTSVFVLPSYREGVPRSTQEAMAMARPVITTDAPGCRETVVDGVNGFLVPVRDAEALAAAMLKFIDQPESIALMGAESRKLAEQRFDTHKINAVLIEAMGL</sequence>
<dbReference type="Gene3D" id="3.40.50.2000">
    <property type="entry name" value="Glycogen Phosphorylase B"/>
    <property type="match status" value="2"/>
</dbReference>
<proteinExistence type="predicted"/>
<evidence type="ECO:0000313" key="2">
    <source>
        <dbReference type="EMBL" id="UYQ72600.1"/>
    </source>
</evidence>
<organism evidence="2 3">
    <name type="scientific">Pelagibacterium flavum</name>
    <dbReference type="NCBI Taxonomy" id="2984530"/>
    <lineage>
        <taxon>Bacteria</taxon>
        <taxon>Pseudomonadati</taxon>
        <taxon>Pseudomonadota</taxon>
        <taxon>Alphaproteobacteria</taxon>
        <taxon>Hyphomicrobiales</taxon>
        <taxon>Devosiaceae</taxon>
        <taxon>Pelagibacterium</taxon>
    </lineage>
</organism>
<keyword evidence="3" id="KW-1185">Reference proteome</keyword>
<evidence type="ECO:0000259" key="1">
    <source>
        <dbReference type="Pfam" id="PF13579"/>
    </source>
</evidence>
<accession>A0ABY6ITT8</accession>
<evidence type="ECO:0000313" key="3">
    <source>
        <dbReference type="Proteomes" id="UP001163882"/>
    </source>
</evidence>
<dbReference type="CDD" id="cd03808">
    <property type="entry name" value="GT4_CapM-like"/>
    <property type="match status" value="1"/>
</dbReference>
<protein>
    <submittedName>
        <fullName evidence="2">Glycosyltransferase family 4 protein</fullName>
    </submittedName>
</protein>
<dbReference type="InterPro" id="IPR028098">
    <property type="entry name" value="Glyco_trans_4-like_N"/>
</dbReference>
<dbReference type="Proteomes" id="UP001163882">
    <property type="component" value="Chromosome"/>
</dbReference>
<dbReference type="EMBL" id="CP107716">
    <property type="protein sequence ID" value="UYQ72600.1"/>
    <property type="molecule type" value="Genomic_DNA"/>
</dbReference>